<reference evidence="5" key="1">
    <citation type="submission" date="2024-07" db="EMBL/GenBank/DDBJ databases">
        <title>Two chromosome-level genome assemblies of Korean endemic species Abeliophyllum distichum and Forsythia ovata (Oleaceae).</title>
        <authorList>
            <person name="Jang H."/>
        </authorList>
    </citation>
    <scope>NUCLEOTIDE SEQUENCE [LARGE SCALE GENOMIC DNA]</scope>
</reference>
<feature type="coiled-coil region" evidence="2">
    <location>
        <begin position="23"/>
        <end position="50"/>
    </location>
</feature>
<keyword evidence="2" id="KW-0175">Coiled coil</keyword>
<evidence type="ECO:0000259" key="3">
    <source>
        <dbReference type="PROSITE" id="PS50891"/>
    </source>
</evidence>
<evidence type="ECO:0000256" key="1">
    <source>
        <dbReference type="ARBA" id="ARBA00005474"/>
    </source>
</evidence>
<evidence type="ECO:0000256" key="2">
    <source>
        <dbReference type="SAM" id="Coils"/>
    </source>
</evidence>
<comment type="similarity">
    <text evidence="1">Belongs to the LOB domain-containing protein family.</text>
</comment>
<gene>
    <name evidence="4" type="ORF">Fot_22145</name>
</gene>
<dbReference type="Proteomes" id="UP001604277">
    <property type="component" value="Unassembled WGS sequence"/>
</dbReference>
<evidence type="ECO:0000313" key="5">
    <source>
        <dbReference type="Proteomes" id="UP001604277"/>
    </source>
</evidence>
<accession>A0ABD1UWW0</accession>
<feature type="domain" description="LOB" evidence="3">
    <location>
        <begin position="1"/>
        <end position="44"/>
    </location>
</feature>
<dbReference type="AlphaFoldDB" id="A0ABD1UWW0"/>
<proteinExistence type="inferred from homology"/>
<sequence>MKSMIYQANVRAIHPVGGCCHVIRELEGYINFYKEELDFVRRQIATLQDEIQKLGFCQKLGFDDQQVQGVEDGVVTTWEDQPSLAQKMEMEHLKPHLAAFKERQLQNHFNLKNHVWYG</sequence>
<comment type="caution">
    <text evidence="4">The sequence shown here is derived from an EMBL/GenBank/DDBJ whole genome shotgun (WGS) entry which is preliminary data.</text>
</comment>
<dbReference type="InterPro" id="IPR004883">
    <property type="entry name" value="LOB"/>
</dbReference>
<dbReference type="PROSITE" id="PS50891">
    <property type="entry name" value="LOB"/>
    <property type="match status" value="1"/>
</dbReference>
<protein>
    <submittedName>
        <fullName evidence="4">LOB domain-containing protein</fullName>
    </submittedName>
</protein>
<dbReference type="EMBL" id="JBFOLJ010000006">
    <property type="protein sequence ID" value="KAL2529544.1"/>
    <property type="molecule type" value="Genomic_DNA"/>
</dbReference>
<evidence type="ECO:0000313" key="4">
    <source>
        <dbReference type="EMBL" id="KAL2529544.1"/>
    </source>
</evidence>
<dbReference type="Pfam" id="PF03195">
    <property type="entry name" value="LOB"/>
    <property type="match status" value="1"/>
</dbReference>
<keyword evidence="5" id="KW-1185">Reference proteome</keyword>
<name>A0ABD1UWW0_9LAMI</name>
<organism evidence="4 5">
    <name type="scientific">Forsythia ovata</name>
    <dbReference type="NCBI Taxonomy" id="205694"/>
    <lineage>
        <taxon>Eukaryota</taxon>
        <taxon>Viridiplantae</taxon>
        <taxon>Streptophyta</taxon>
        <taxon>Embryophyta</taxon>
        <taxon>Tracheophyta</taxon>
        <taxon>Spermatophyta</taxon>
        <taxon>Magnoliopsida</taxon>
        <taxon>eudicotyledons</taxon>
        <taxon>Gunneridae</taxon>
        <taxon>Pentapetalae</taxon>
        <taxon>asterids</taxon>
        <taxon>lamiids</taxon>
        <taxon>Lamiales</taxon>
        <taxon>Oleaceae</taxon>
        <taxon>Forsythieae</taxon>
        <taxon>Forsythia</taxon>
    </lineage>
</organism>